<accession>A0AAV3PTG7</accession>
<evidence type="ECO:0000313" key="2">
    <source>
        <dbReference type="EMBL" id="GAA0154202.1"/>
    </source>
</evidence>
<gene>
    <name evidence="2" type="ORF">LIER_12256</name>
</gene>
<feature type="compositionally biased region" description="Polar residues" evidence="1">
    <location>
        <begin position="1"/>
        <end position="14"/>
    </location>
</feature>
<dbReference type="AlphaFoldDB" id="A0AAV3PTG7"/>
<proteinExistence type="predicted"/>
<evidence type="ECO:0000256" key="1">
    <source>
        <dbReference type="SAM" id="MobiDB-lite"/>
    </source>
</evidence>
<comment type="caution">
    <text evidence="2">The sequence shown here is derived from an EMBL/GenBank/DDBJ whole genome shotgun (WGS) entry which is preliminary data.</text>
</comment>
<evidence type="ECO:0000313" key="3">
    <source>
        <dbReference type="Proteomes" id="UP001454036"/>
    </source>
</evidence>
<feature type="compositionally biased region" description="Low complexity" evidence="1">
    <location>
        <begin position="15"/>
        <end position="28"/>
    </location>
</feature>
<sequence>MSGNNVKVNNETYIPSQNNPPNEQNSPQYPADMEAEIQRRVNEELVRERERTNQSFLYTHFSMEGVGYEGSEAHSAHNNPHDRCPTAPTLPITVPTAQSDDATQKLQKELEDMKEMIKALMPTITSKREC</sequence>
<evidence type="ECO:0008006" key="4">
    <source>
        <dbReference type="Google" id="ProtNLM"/>
    </source>
</evidence>
<reference evidence="2 3" key="1">
    <citation type="submission" date="2024-01" db="EMBL/GenBank/DDBJ databases">
        <title>The complete chloroplast genome sequence of Lithospermum erythrorhizon: insights into the phylogenetic relationship among Boraginaceae species and the maternal lineages of purple gromwells.</title>
        <authorList>
            <person name="Okada T."/>
            <person name="Watanabe K."/>
        </authorList>
    </citation>
    <scope>NUCLEOTIDE SEQUENCE [LARGE SCALE GENOMIC DNA]</scope>
</reference>
<dbReference type="Proteomes" id="UP001454036">
    <property type="component" value="Unassembled WGS sequence"/>
</dbReference>
<name>A0AAV3PTG7_LITER</name>
<protein>
    <recommendedName>
        <fullName evidence="4">Reverse transcriptase domain-containing protein</fullName>
    </recommendedName>
</protein>
<organism evidence="2 3">
    <name type="scientific">Lithospermum erythrorhizon</name>
    <name type="common">Purple gromwell</name>
    <name type="synonym">Lithospermum officinale var. erythrorhizon</name>
    <dbReference type="NCBI Taxonomy" id="34254"/>
    <lineage>
        <taxon>Eukaryota</taxon>
        <taxon>Viridiplantae</taxon>
        <taxon>Streptophyta</taxon>
        <taxon>Embryophyta</taxon>
        <taxon>Tracheophyta</taxon>
        <taxon>Spermatophyta</taxon>
        <taxon>Magnoliopsida</taxon>
        <taxon>eudicotyledons</taxon>
        <taxon>Gunneridae</taxon>
        <taxon>Pentapetalae</taxon>
        <taxon>asterids</taxon>
        <taxon>lamiids</taxon>
        <taxon>Boraginales</taxon>
        <taxon>Boraginaceae</taxon>
        <taxon>Boraginoideae</taxon>
        <taxon>Lithospermeae</taxon>
        <taxon>Lithospermum</taxon>
    </lineage>
</organism>
<feature type="region of interest" description="Disordered" evidence="1">
    <location>
        <begin position="1"/>
        <end position="29"/>
    </location>
</feature>
<keyword evidence="3" id="KW-1185">Reference proteome</keyword>
<dbReference type="EMBL" id="BAABME010002340">
    <property type="protein sequence ID" value="GAA0154202.1"/>
    <property type="molecule type" value="Genomic_DNA"/>
</dbReference>